<dbReference type="PROSITE" id="PS50021">
    <property type="entry name" value="CH"/>
    <property type="match status" value="1"/>
</dbReference>
<evidence type="ECO:0000256" key="4">
    <source>
        <dbReference type="SAM" id="MobiDB-lite"/>
    </source>
</evidence>
<dbReference type="InterPro" id="IPR018159">
    <property type="entry name" value="Spectrin/alpha-actinin"/>
</dbReference>
<dbReference type="InterPro" id="IPR001715">
    <property type="entry name" value="CH_dom"/>
</dbReference>
<dbReference type="InterPro" id="IPR049538">
    <property type="entry name" value="PCN-like_spectrin-like_rpt"/>
</dbReference>
<keyword evidence="2" id="KW-0677">Repeat</keyword>
<feature type="non-terminal residue" evidence="6">
    <location>
        <position position="1"/>
    </location>
</feature>
<feature type="domain" description="Calponin-homology (CH)" evidence="5">
    <location>
        <begin position="69"/>
        <end position="173"/>
    </location>
</feature>
<evidence type="ECO:0000313" key="6">
    <source>
        <dbReference type="EMBL" id="KAF7257219.1"/>
    </source>
</evidence>
<accession>A0A8S9YQI5</accession>
<dbReference type="SMART" id="SM00150">
    <property type="entry name" value="SPEC"/>
    <property type="match status" value="3"/>
</dbReference>
<dbReference type="GO" id="GO:0016020">
    <property type="term" value="C:membrane"/>
    <property type="evidence" value="ECO:0007669"/>
    <property type="project" value="TreeGrafter"/>
</dbReference>
<feature type="compositionally biased region" description="Basic and acidic residues" evidence="4">
    <location>
        <begin position="2981"/>
        <end position="2994"/>
    </location>
</feature>
<feature type="compositionally biased region" description="Polar residues" evidence="4">
    <location>
        <begin position="2262"/>
        <end position="2272"/>
    </location>
</feature>
<sequence>MHRWRSVMNRLDLTKFMRPLSSFNYSRTPPYDGPITLSSTDVRSSQLTEVLQNQPGISTTLNTDISVDEAARQSLLAWCRSVTAGYPGVFVRDFSDSWRDGRAFLAILHRYRPELIDFQIIDRQSASQNLELAFNLALRELQVARLFDAEDLATITDERSIMTYVASLYESLVVETPFVPPMPPFYPSVTRDTVMPSKLAVVASSTAQSTNELNSRWTECRTLAIDLAQWLRLTTDQMSARNFPPDLKLVQQRVIGEIKRHRLEERPRRERERQQLVRMYEELKPAIRCGKLPNESFLCIEQINRLWGEYDLALQERELAARSEAHRLDRLQWAGNRATRECKAVESQLVALERHVPESNSSPADLTDGQPGRWNEQLDVVESKLNGLFNQVQHLRTGRYVHTEQIYRNVCTLHQRFLDLKRRVREQITSHGLNGTKIITQSTPSSALNGTPPSAILQHTLSGHGDQKYEFLTPIQRCLAWIDEHTRTVINGSYGNTLKAVEEAARRHEHTHREVKHFQSEIERCRANHVKMAQPLEDKQLFEEALRTMEDEYQQLLIACDKRARFLHSLMDFVRLAEQQLLWIRDCESREVSRDWSHHESQLKSNELRTYLHGLMQELKQHEITFSELSVVGSSMILDNHPAVDLVQAYLSTLERHWAWLFQLLGCTEARLEQLSRRETLYEEAAQCEASLNKLLDNLRTQFGPSHRPPNKTEAERLRKQLQLISVQVDDYEKLITQLIRQAQELLPLTLADSISDEITSATNSPDQQCVGLHVHPLCCFRSADYWLDQSCRRVPSPAPLSVMGEAFWPVGDEPTSFDRSDSLILVASAGVNSWKLRTPNGTCLQTPTVCFLPSWPCSKAIERTKQLASLVNNVKSCLALVDLHLKGQLLRLSVNDYRQNSHQLQPEDRFQSAKRLYVDHLRHLLALRLANQPASEIDQFETDLNAFEDELRVLGLEQPDLDEETNEQHRQLVDHLRQVLDTLTCRLQQSSANALPNRVEELELQIQQHKAWAHDLSRVRAQCLDFDQLVTSSGPGTDATQATTLPSIAIQSQALCDAVGQLHIAGQTRARLLADADAWLARLADVDQVLTDCELRLFGCAVHAHGLLPSDGTLEVATHDGLRAMSVEQAHKDLKAVAERLPRLRTELDLLAQQLPDLSKLCSLDATTDQSDSVLLGPFVSPVNTQLLDANLAVSHRRLAMTMREVEQELKLFGDSLRHFSAYQSLHEQLTDQLTQLARRAVGIGELARSVGLESGPDHSLTHAALVQAEEVVTEVDSRLEQVEALNQHVTQLVSVLTSYAQLTQTYRHLVETTFQKSGGYRDYRWSPGFGLFDLPQVLKNVDQITDQYNSQAQYMYDQVHNLYQVIFDRLFSVSAALSALLASGICVEFRDSRVSWYDSKGPGYSAQSSDLVKPCLSDWLTAGAYNPVTGRLRVSVLKPSTSNSARVFSEDELTIQRAIDEGLIDPNIPEIVVPMDSSLPQAASVPYRRITLAMSISLGLLDQHEGMWRGIAQWADVSVGLESAYAAGLISRAPTLSEAVLSGLLNLFTENPSGDLQAGLIDAHTGDFLSIGEAVQRGLLLGSRLSLMLLQDNKVAALTLNEALDMGLLNEFGQFVPPDKVADPMSLWDAVNFGLARLIHTEVFPPPVGILQPKTARNQQYHQHPIIQAIRTNLLDASSERILLSEPEARQLGLTPEERRVPLRNSPWVGNLCDAHSVHLLTASSGLSYSDGRELTGLDALARGWLKPCSNTSPGSKTFGELIDPSTDLSVDVNNGSRWPPTRPLSTSGAHLLLGLSSNRPDCGYLVTRRLITKLTWLGPGLHDDTLIRPAPRTDVSRVSASAKPNQALRIENIVAVIDPISGNRLTPNEAVGQHLLDLDLGLYRDPVTGQASGINEAVHNGRILVDRPNSSTSAENVVLPADLSMKETRTYRIVSVMDPVTGQLVSPDRAIAAGLLDLRSRLYTGTQPSISIDEARQRGFVLAHGISQATDWTPELGIMTSDETKSSRKPPSLIELIHTGRIIQHPDKRCLVHVPAEARFISLEEAVSIGQLDPDRSLVKNSSTGLWCNLPKAFSSELVDGISGYVNLMPGWISVLDAATRGLLSESTSSSLSVNDGPISFDDALDRGLIDPASSQFRRSSVQSGPCDPTTVSVQEAIERGWLESPAKQKKFTQNGSPTSLTRKRVPSPGLMSAKTPLSSLRKLFRSQSPGKISTLSDTSDGMDTSFRSGRVESSKPERSKSGSTNRFLSLFSILKPSQTDASSNQGTLRKSRKPKPHVTVTSQERNCVLYAFYYLHDEVRVEAAITDTMLREGRVNLRNATVCHPLHGRFVPVSEALTNGFVFGIVFTRAERVSQLNVESELDAAPVVREPVFWLEVFHHRHDIYQLERVYDPYDKRLIEVEDALNKGIIDPIHCTYTHPVTGDLYSIEDALYCGWIQALPVGNPPPLEPERNTFDHIHVRTVEEGFTFTTITRTIPLTSPMKTGRQSPPVPIQSNGVRTTMSLKRHLPGEPLPQFHPTLRTGVSQPVYHLKPGFQFTQQGDIQDTATKNRYSIVEAIARNFAVPVVPGDQLPRQSSNDAEPQHMTCLPKHPRFSPNLFSRDVRYSTRAEFDPSIQIELTDNSTAPVLSLSLVRYQQSFNVPTVQGQPKTWLPRYITLETATKRGWLDPVTGQLHTQSGRTTKIHLLEAVEQGIVDPVQILVRFVQPMESDLQPEALYGDEHVTAYYSLATVLEAATYIYQTAGYPSSIHQWRNNLMSAVLGSVETSPIIGAGAAKVRVEPSLSDKDYEFLEGVFTNHNYELLRQSVESVDNAWKHKLTKLITADQAMHTFSQPSGSHALQIEYRGTLLPIAQAIELGLLKKETPIVQHPSEQEPGIQYTAINNGIKLVFTEKLHANQPRKSSIQYEIMKHTHKDSTSVENQENKNGSNEKIKHTEKNKTKNTQREETEEKNRAVENTENQHRGDLKNTSQGTKNLNKIDQRKDDKENLHSGKMGAVSVVDVSPVSPVSKAAPDAAVSLTLSDALAAGLVDPASGLVRVPDTDRYLS</sequence>
<feature type="compositionally biased region" description="Polar residues" evidence="4">
    <location>
        <begin position="2922"/>
        <end position="2931"/>
    </location>
</feature>
<feature type="compositionally biased region" description="Polar residues" evidence="4">
    <location>
        <begin position="2209"/>
        <end position="2231"/>
    </location>
</feature>
<feature type="region of interest" description="Disordered" evidence="4">
    <location>
        <begin position="2916"/>
        <end position="2995"/>
    </location>
</feature>
<dbReference type="GO" id="GO:0005737">
    <property type="term" value="C:cytoplasm"/>
    <property type="evidence" value="ECO:0007669"/>
    <property type="project" value="TreeGrafter"/>
</dbReference>
<evidence type="ECO:0000256" key="1">
    <source>
        <dbReference type="ARBA" id="ARBA00022553"/>
    </source>
</evidence>
<dbReference type="Gene3D" id="3.90.1290.10">
    <property type="entry name" value="Plakin repeat"/>
    <property type="match status" value="3"/>
</dbReference>
<gene>
    <name evidence="6" type="ORF">EG68_05797</name>
</gene>
<feature type="region of interest" description="Disordered" evidence="4">
    <location>
        <begin position="2168"/>
        <end position="2247"/>
    </location>
</feature>
<evidence type="ECO:0000256" key="2">
    <source>
        <dbReference type="ARBA" id="ARBA00022737"/>
    </source>
</evidence>
<dbReference type="EMBL" id="JTDE01002541">
    <property type="protein sequence ID" value="KAF7257219.1"/>
    <property type="molecule type" value="Genomic_DNA"/>
</dbReference>
<dbReference type="Proteomes" id="UP000822476">
    <property type="component" value="Unassembled WGS sequence"/>
</dbReference>
<feature type="compositionally biased region" description="Basic and acidic residues" evidence="4">
    <location>
        <begin position="2233"/>
        <end position="2244"/>
    </location>
</feature>
<dbReference type="GO" id="GO:0005198">
    <property type="term" value="F:structural molecule activity"/>
    <property type="evidence" value="ECO:0007669"/>
    <property type="project" value="TreeGrafter"/>
</dbReference>
<dbReference type="CDD" id="cd00176">
    <property type="entry name" value="SPEC"/>
    <property type="match status" value="1"/>
</dbReference>
<dbReference type="InterPro" id="IPR035915">
    <property type="entry name" value="Plakin_repeat_sf"/>
</dbReference>
<dbReference type="InterPro" id="IPR043197">
    <property type="entry name" value="Plakin"/>
</dbReference>
<evidence type="ECO:0000313" key="7">
    <source>
        <dbReference type="Proteomes" id="UP000822476"/>
    </source>
</evidence>
<dbReference type="InterPro" id="IPR001101">
    <property type="entry name" value="Plectin_repeat"/>
</dbReference>
<dbReference type="GO" id="GO:0042060">
    <property type="term" value="P:wound healing"/>
    <property type="evidence" value="ECO:0007669"/>
    <property type="project" value="TreeGrafter"/>
</dbReference>
<dbReference type="GO" id="GO:0045104">
    <property type="term" value="P:intermediate filament cytoskeleton organization"/>
    <property type="evidence" value="ECO:0007669"/>
    <property type="project" value="InterPro"/>
</dbReference>
<dbReference type="SUPFAM" id="SSF47576">
    <property type="entry name" value="Calponin-homology domain, CH-domain"/>
    <property type="match status" value="1"/>
</dbReference>
<organism evidence="6 7">
    <name type="scientific">Paragonimus skrjabini miyazakii</name>
    <dbReference type="NCBI Taxonomy" id="59628"/>
    <lineage>
        <taxon>Eukaryota</taxon>
        <taxon>Metazoa</taxon>
        <taxon>Spiralia</taxon>
        <taxon>Lophotrochozoa</taxon>
        <taxon>Platyhelminthes</taxon>
        <taxon>Trematoda</taxon>
        <taxon>Digenea</taxon>
        <taxon>Plagiorchiida</taxon>
        <taxon>Troglotremata</taxon>
        <taxon>Troglotrematidae</taxon>
        <taxon>Paragonimus</taxon>
    </lineage>
</organism>
<feature type="coiled-coil region" evidence="3">
    <location>
        <begin position="678"/>
        <end position="735"/>
    </location>
</feature>
<dbReference type="Pfam" id="PF00307">
    <property type="entry name" value="CH"/>
    <property type="match status" value="1"/>
</dbReference>
<keyword evidence="7" id="KW-1185">Reference proteome</keyword>
<name>A0A8S9YQI5_9TREM</name>
<dbReference type="GO" id="GO:0005882">
    <property type="term" value="C:intermediate filament"/>
    <property type="evidence" value="ECO:0007669"/>
    <property type="project" value="TreeGrafter"/>
</dbReference>
<dbReference type="OrthoDB" id="6283009at2759"/>
<dbReference type="PANTHER" id="PTHR23169">
    <property type="entry name" value="ENVOPLAKIN"/>
    <property type="match status" value="1"/>
</dbReference>
<feature type="compositionally biased region" description="Polar residues" evidence="4">
    <location>
        <begin position="2971"/>
        <end position="2980"/>
    </location>
</feature>
<keyword evidence="1" id="KW-0597">Phosphoprotein</keyword>
<evidence type="ECO:0000256" key="3">
    <source>
        <dbReference type="SAM" id="Coils"/>
    </source>
</evidence>
<evidence type="ECO:0000259" key="5">
    <source>
        <dbReference type="PROSITE" id="PS50021"/>
    </source>
</evidence>
<dbReference type="SMART" id="SM00250">
    <property type="entry name" value="PLEC"/>
    <property type="match status" value="8"/>
</dbReference>
<dbReference type="SUPFAM" id="SSF46966">
    <property type="entry name" value="Spectrin repeat"/>
    <property type="match status" value="3"/>
</dbReference>
<dbReference type="InterPro" id="IPR036872">
    <property type="entry name" value="CH_dom_sf"/>
</dbReference>
<dbReference type="PANTHER" id="PTHR23169:SF23">
    <property type="entry name" value="SHORT STOP, ISOFORM H"/>
    <property type="match status" value="1"/>
</dbReference>
<feature type="compositionally biased region" description="Basic and acidic residues" evidence="4">
    <location>
        <begin position="2932"/>
        <end position="2970"/>
    </location>
</feature>
<feature type="region of interest" description="Disordered" evidence="4">
    <location>
        <begin position="2262"/>
        <end position="2283"/>
    </location>
</feature>
<reference evidence="6" key="1">
    <citation type="submission" date="2019-07" db="EMBL/GenBank/DDBJ databases">
        <title>Annotation for the trematode Paragonimus miyazaki's.</title>
        <authorList>
            <person name="Choi Y.-J."/>
        </authorList>
    </citation>
    <scope>NUCLEOTIDE SEQUENCE</scope>
    <source>
        <strain evidence="6">Japan</strain>
    </source>
</reference>
<keyword evidence="3" id="KW-0175">Coiled coil</keyword>
<dbReference type="Pfam" id="PF21020">
    <property type="entry name" value="Spectrin_4"/>
    <property type="match status" value="1"/>
</dbReference>
<feature type="compositionally biased region" description="Polar residues" evidence="4">
    <location>
        <begin position="2175"/>
        <end position="2184"/>
    </location>
</feature>
<comment type="caution">
    <text evidence="6">The sequence shown here is derived from an EMBL/GenBank/DDBJ whole genome shotgun (WGS) entry which is preliminary data.</text>
</comment>
<protein>
    <recommendedName>
        <fullName evidence="5">Calponin-homology (CH) domain-containing protein</fullName>
    </recommendedName>
</protein>
<dbReference type="Gene3D" id="1.10.418.10">
    <property type="entry name" value="Calponin-like domain"/>
    <property type="match status" value="1"/>
</dbReference>
<proteinExistence type="predicted"/>
<dbReference type="SMART" id="SM00033">
    <property type="entry name" value="CH"/>
    <property type="match status" value="1"/>
</dbReference>
<dbReference type="SUPFAM" id="SSF75399">
    <property type="entry name" value="Plakin repeat"/>
    <property type="match status" value="5"/>
</dbReference>
<dbReference type="Gene3D" id="1.20.58.60">
    <property type="match status" value="3"/>
</dbReference>